<evidence type="ECO:0000313" key="4">
    <source>
        <dbReference type="Proteomes" id="UP000319478"/>
    </source>
</evidence>
<dbReference type="PANTHER" id="PTHR37421:SF1">
    <property type="entry name" value="UPF0260 PROTEIN YCGN"/>
    <property type="match status" value="1"/>
</dbReference>
<reference evidence="3 4" key="1">
    <citation type="submission" date="2019-06" db="EMBL/GenBank/DDBJ databases">
        <title>Whole genome shotgun sequence of Komagataeibacter hansenii NBRC 14820.</title>
        <authorList>
            <person name="Hosoyama A."/>
            <person name="Uohara A."/>
            <person name="Ohji S."/>
            <person name="Ichikawa N."/>
        </authorList>
    </citation>
    <scope>NUCLEOTIDE SEQUENCE [LARGE SCALE GENOMIC DNA]</scope>
    <source>
        <strain evidence="3 4">NBRC 14820</strain>
    </source>
</reference>
<accession>A0ABQ0SI93</accession>
<dbReference type="HAMAP" id="MF_00676">
    <property type="entry name" value="UPF0260"/>
    <property type="match status" value="1"/>
</dbReference>
<dbReference type="RefSeq" id="WP_003616561.1">
    <property type="nucleotide sequence ID" value="NZ_BJNN01000155.1"/>
</dbReference>
<dbReference type="NCBIfam" id="NF003507">
    <property type="entry name" value="PRK05170.2-5"/>
    <property type="match status" value="1"/>
</dbReference>
<comment type="similarity">
    <text evidence="1">Belongs to the UPF0260 family.</text>
</comment>
<feature type="region of interest" description="Disordered" evidence="2">
    <location>
        <begin position="152"/>
        <end position="171"/>
    </location>
</feature>
<dbReference type="Proteomes" id="UP000319478">
    <property type="component" value="Unassembled WGS sequence"/>
</dbReference>
<dbReference type="EMBL" id="BJNN01000155">
    <property type="protein sequence ID" value="GEC64978.1"/>
    <property type="molecule type" value="Genomic_DNA"/>
</dbReference>
<name>A0ABQ0SI93_NOVHA</name>
<proteinExistence type="inferred from homology"/>
<dbReference type="PIRSF" id="PIRSF006173">
    <property type="entry name" value="UCP006173"/>
    <property type="match status" value="1"/>
</dbReference>
<organism evidence="3 4">
    <name type="scientific">Novacetimonas hansenii</name>
    <name type="common">Komagataeibacter hansenii</name>
    <dbReference type="NCBI Taxonomy" id="436"/>
    <lineage>
        <taxon>Bacteria</taxon>
        <taxon>Pseudomonadati</taxon>
        <taxon>Pseudomonadota</taxon>
        <taxon>Alphaproteobacteria</taxon>
        <taxon>Acetobacterales</taxon>
        <taxon>Acetobacteraceae</taxon>
        <taxon>Novacetimonas</taxon>
    </lineage>
</organism>
<evidence type="ECO:0000313" key="3">
    <source>
        <dbReference type="EMBL" id="GEC64978.1"/>
    </source>
</evidence>
<dbReference type="Pfam" id="PF03692">
    <property type="entry name" value="CxxCxxCC"/>
    <property type="match status" value="1"/>
</dbReference>
<comment type="caution">
    <text evidence="3">The sequence shown here is derived from an EMBL/GenBank/DDBJ whole genome shotgun (WGS) entry which is preliminary data.</text>
</comment>
<dbReference type="InterPro" id="IPR008228">
    <property type="entry name" value="UCP006173"/>
</dbReference>
<gene>
    <name evidence="3" type="ORF">GHA01_28270</name>
</gene>
<evidence type="ECO:0000256" key="2">
    <source>
        <dbReference type="SAM" id="MobiDB-lite"/>
    </source>
</evidence>
<keyword evidence="4" id="KW-1185">Reference proteome</keyword>
<sequence length="171" mass="19306">MGMDSRNDGGDRPFWMTVPLSRMTRQQWESLCDGCGRCCLHKLRDDETEEIVFTDVACRLLDTTTCLCKDYPHRQRKVQDCISLTPDMLKDIDWLPPTCGYRLIQEGRPLPWWHPLVSGRADTVHEAGVSVSGRVISERRAGALEDHVVEWPGECPPGADGTQAPDIPSRE</sequence>
<dbReference type="InterPro" id="IPR005358">
    <property type="entry name" value="Puta_zinc/iron-chelating_dom"/>
</dbReference>
<evidence type="ECO:0000256" key="1">
    <source>
        <dbReference type="HAMAP-Rule" id="MF_00676"/>
    </source>
</evidence>
<dbReference type="PANTHER" id="PTHR37421">
    <property type="entry name" value="UPF0260 PROTEIN YCGN"/>
    <property type="match status" value="1"/>
</dbReference>
<dbReference type="GeneID" id="61366079"/>
<dbReference type="NCBIfam" id="NF003501">
    <property type="entry name" value="PRK05170.1-5"/>
    <property type="match status" value="1"/>
</dbReference>
<protein>
    <recommendedName>
        <fullName evidence="1">UPF0260 protein GHA01_28270</fullName>
    </recommendedName>
</protein>